<feature type="transmembrane region" description="Helical" evidence="5">
    <location>
        <begin position="129"/>
        <end position="155"/>
    </location>
</feature>
<feature type="transmembrane region" description="Helical" evidence="5">
    <location>
        <begin position="76"/>
        <end position="94"/>
    </location>
</feature>
<evidence type="ECO:0000256" key="3">
    <source>
        <dbReference type="ARBA" id="ARBA00022989"/>
    </source>
</evidence>
<dbReference type="OrthoDB" id="7203053at2"/>
<keyword evidence="4 5" id="KW-0472">Membrane</keyword>
<evidence type="ECO:0000256" key="5">
    <source>
        <dbReference type="SAM" id="Phobius"/>
    </source>
</evidence>
<gene>
    <name evidence="6" type="ORF">D5H78_17155</name>
</gene>
<evidence type="ECO:0000256" key="4">
    <source>
        <dbReference type="ARBA" id="ARBA00023136"/>
    </source>
</evidence>
<keyword evidence="2 5" id="KW-0812">Transmembrane</keyword>
<dbReference type="GO" id="GO:0004671">
    <property type="term" value="F:protein C-terminal S-isoprenylcysteine carboxyl O-methyltransferase activity"/>
    <property type="evidence" value="ECO:0007669"/>
    <property type="project" value="InterPro"/>
</dbReference>
<accession>A0A3A3ZDD4</accession>
<dbReference type="InterPro" id="IPR007269">
    <property type="entry name" value="ICMT_MeTrfase"/>
</dbReference>
<keyword evidence="3 5" id="KW-1133">Transmembrane helix</keyword>
<protein>
    <recommendedName>
        <fullName evidence="8">Isoprenylcysteine carboxyl methyltransferase family protein</fullName>
    </recommendedName>
</protein>
<reference evidence="6 7" key="1">
    <citation type="submission" date="2018-09" db="EMBL/GenBank/DDBJ databases">
        <title>YIM 75000 draft genome.</title>
        <authorList>
            <person name="Tang S."/>
            <person name="Feng Y."/>
        </authorList>
    </citation>
    <scope>NUCLEOTIDE SEQUENCE [LARGE SCALE GENOMIC DNA]</scope>
    <source>
        <strain evidence="6 7">YIM 75000</strain>
    </source>
</reference>
<feature type="transmembrane region" description="Helical" evidence="5">
    <location>
        <begin position="52"/>
        <end position="69"/>
    </location>
</feature>
<dbReference type="Gene3D" id="1.20.120.1630">
    <property type="match status" value="1"/>
</dbReference>
<evidence type="ECO:0000256" key="1">
    <source>
        <dbReference type="ARBA" id="ARBA00004141"/>
    </source>
</evidence>
<dbReference type="Proteomes" id="UP000265614">
    <property type="component" value="Unassembled WGS sequence"/>
</dbReference>
<comment type="subcellular location">
    <subcellularLocation>
        <location evidence="1">Membrane</location>
        <topology evidence="1">Multi-pass membrane protein</topology>
    </subcellularLocation>
</comment>
<evidence type="ECO:0008006" key="8">
    <source>
        <dbReference type="Google" id="ProtNLM"/>
    </source>
</evidence>
<dbReference type="GO" id="GO:0016020">
    <property type="term" value="C:membrane"/>
    <property type="evidence" value="ECO:0007669"/>
    <property type="project" value="UniProtKB-SubCell"/>
</dbReference>
<dbReference type="Pfam" id="PF04140">
    <property type="entry name" value="ICMT"/>
    <property type="match status" value="1"/>
</dbReference>
<proteinExistence type="predicted"/>
<comment type="caution">
    <text evidence="6">The sequence shown here is derived from an EMBL/GenBank/DDBJ whole genome shotgun (WGS) entry which is preliminary data.</text>
</comment>
<dbReference type="RefSeq" id="WP_119951734.1">
    <property type="nucleotide sequence ID" value="NZ_QZEZ01000010.1"/>
</dbReference>
<keyword evidence="7" id="KW-1185">Reference proteome</keyword>
<organism evidence="6 7">
    <name type="scientific">Vallicoccus soli</name>
    <dbReference type="NCBI Taxonomy" id="2339232"/>
    <lineage>
        <taxon>Bacteria</taxon>
        <taxon>Bacillati</taxon>
        <taxon>Actinomycetota</taxon>
        <taxon>Actinomycetes</taxon>
        <taxon>Motilibacterales</taxon>
        <taxon>Vallicoccaceae</taxon>
        <taxon>Vallicoccus</taxon>
    </lineage>
</organism>
<dbReference type="EMBL" id="QZEZ01000010">
    <property type="protein sequence ID" value="RJK93142.1"/>
    <property type="molecule type" value="Genomic_DNA"/>
</dbReference>
<evidence type="ECO:0000313" key="7">
    <source>
        <dbReference type="Proteomes" id="UP000265614"/>
    </source>
</evidence>
<evidence type="ECO:0000313" key="6">
    <source>
        <dbReference type="EMBL" id="RJK93142.1"/>
    </source>
</evidence>
<dbReference type="AlphaFoldDB" id="A0A3A3ZDD4"/>
<sequence length="180" mass="19603">MGRVSSVAAYCLLVGLYAVERLAELVLSARNIRWSLARGGVETGFGHYPSMVVLHTGLLVGCLVEVLVLDRPFLAWLGWPMLALALLAQGLRWWSIRTLGHRWNTRVVVVPGMPLVTGGPYRLVNHPNYVAVVVEGVALPLVHTAWVTALVFTVLNVPLLAVRLRAEEAALGRGRGRGRG</sequence>
<name>A0A3A3ZDD4_9ACTN</name>
<evidence type="ECO:0000256" key="2">
    <source>
        <dbReference type="ARBA" id="ARBA00022692"/>
    </source>
</evidence>